<reference evidence="1 2" key="1">
    <citation type="journal article" date="2019" name="Int. J. Syst. Evol. Microbiol.">
        <title>Capsulimonas corticalis gen. nov., sp. nov., an aerobic capsulated bacterium, of a novel bacterial order, Capsulimonadales ord. nov., of the class Armatimonadia of the phylum Armatimonadetes.</title>
        <authorList>
            <person name="Li J."/>
            <person name="Kudo C."/>
            <person name="Tonouchi A."/>
        </authorList>
    </citation>
    <scope>NUCLEOTIDE SEQUENCE [LARGE SCALE GENOMIC DNA]</scope>
    <source>
        <strain evidence="1 2">AX-7</strain>
    </source>
</reference>
<proteinExistence type="predicted"/>
<evidence type="ECO:0000313" key="1">
    <source>
        <dbReference type="EMBL" id="BDI31676.1"/>
    </source>
</evidence>
<dbReference type="KEGG" id="ccot:CCAX7_37270"/>
<sequence length="68" mass="7553">MKAFKEWIHWEATTIGLALLSIDWFETAFNSAQATSIFGVNPMGSWFDTGATASFMSAGIFLARFRKA</sequence>
<accession>A0A402D143</accession>
<dbReference type="Proteomes" id="UP000287394">
    <property type="component" value="Chromosome"/>
</dbReference>
<organism evidence="1 2">
    <name type="scientific">Capsulimonas corticalis</name>
    <dbReference type="NCBI Taxonomy" id="2219043"/>
    <lineage>
        <taxon>Bacteria</taxon>
        <taxon>Bacillati</taxon>
        <taxon>Armatimonadota</taxon>
        <taxon>Armatimonadia</taxon>
        <taxon>Capsulimonadales</taxon>
        <taxon>Capsulimonadaceae</taxon>
        <taxon>Capsulimonas</taxon>
    </lineage>
</organism>
<gene>
    <name evidence="1" type="ORF">CCAX7_37270</name>
</gene>
<protein>
    <submittedName>
        <fullName evidence="1">Uncharacterized protein</fullName>
    </submittedName>
</protein>
<name>A0A402D143_9BACT</name>
<dbReference type="EMBL" id="AP025739">
    <property type="protein sequence ID" value="BDI31676.1"/>
    <property type="molecule type" value="Genomic_DNA"/>
</dbReference>
<dbReference type="AlphaFoldDB" id="A0A402D143"/>
<evidence type="ECO:0000313" key="2">
    <source>
        <dbReference type="Proteomes" id="UP000287394"/>
    </source>
</evidence>
<keyword evidence="2" id="KW-1185">Reference proteome</keyword>